<reference evidence="5 6" key="1">
    <citation type="submission" date="2018-06" db="EMBL/GenBank/DDBJ databases">
        <title>Natronomonas sp. F16-60 a new haloarchaeon isolated from a solar saltern of Isla Cristina, Huelva, Spain.</title>
        <authorList>
            <person name="Duran-Viseras A."/>
            <person name="Sanchez-Porro C."/>
            <person name="Ventosa A."/>
        </authorList>
    </citation>
    <scope>NUCLEOTIDE SEQUENCE [LARGE SCALE GENOMIC DNA]</scope>
    <source>
        <strain evidence="5 6">F16-60</strain>
    </source>
</reference>
<dbReference type="GO" id="GO:0046872">
    <property type="term" value="F:metal ion binding"/>
    <property type="evidence" value="ECO:0007669"/>
    <property type="project" value="UniProtKB-KW"/>
</dbReference>
<dbReference type="AlphaFoldDB" id="A0A554MXE3"/>
<evidence type="ECO:0000256" key="3">
    <source>
        <dbReference type="ARBA" id="ARBA00022801"/>
    </source>
</evidence>
<dbReference type="InterPro" id="IPR003785">
    <property type="entry name" value="Creatininase/forma_Hydrolase"/>
</dbReference>
<keyword evidence="6" id="KW-1185">Reference proteome</keyword>
<name>A0A554MXE3_9EURY</name>
<gene>
    <name evidence="5" type="ORF">DP107_14075</name>
</gene>
<dbReference type="Gene3D" id="3.40.50.10310">
    <property type="entry name" value="Creatininase"/>
    <property type="match status" value="1"/>
</dbReference>
<dbReference type="PANTHER" id="PTHR35005">
    <property type="entry name" value="3-DEHYDRO-SCYLLO-INOSOSE HYDROLASE"/>
    <property type="match status" value="1"/>
</dbReference>
<dbReference type="EMBL" id="QMDX01000010">
    <property type="protein sequence ID" value="TSD09783.1"/>
    <property type="molecule type" value="Genomic_DNA"/>
</dbReference>
<comment type="cofactor">
    <cofactor evidence="1">
        <name>Zn(2+)</name>
        <dbReference type="ChEBI" id="CHEBI:29105"/>
    </cofactor>
</comment>
<dbReference type="Proteomes" id="UP000319894">
    <property type="component" value="Unassembled WGS sequence"/>
</dbReference>
<evidence type="ECO:0000256" key="4">
    <source>
        <dbReference type="ARBA" id="ARBA00022833"/>
    </source>
</evidence>
<keyword evidence="2" id="KW-0479">Metal-binding</keyword>
<evidence type="ECO:0000313" key="6">
    <source>
        <dbReference type="Proteomes" id="UP000319894"/>
    </source>
</evidence>
<sequence>MNLDEHTWTDIRDADTDLALLPVGSTEQHGPHAPLGVDMASAEAIAEAAAERYADEHGEDPVVAPAVPVGVAEEHRAFDGSLWVSEDTFRSYVADVCRSLAHHGFDRVVVVNGHGGNTGALREVCARLTRDGDCYAVPFTWFDVVAPEFELGHGGPTETSMMLHLAPELVREDRYEEAAAGAGHEFGVFVDDTNLAYDFDEFSESGNLADPTPATAAEGERLLTSAADACVRVLTALAEREWGVDDGPN</sequence>
<dbReference type="GO" id="GO:0009231">
    <property type="term" value="P:riboflavin biosynthetic process"/>
    <property type="evidence" value="ECO:0007669"/>
    <property type="project" value="TreeGrafter"/>
</dbReference>
<evidence type="ECO:0000313" key="5">
    <source>
        <dbReference type="EMBL" id="TSD09783.1"/>
    </source>
</evidence>
<keyword evidence="4" id="KW-0862">Zinc</keyword>
<dbReference type="PANTHER" id="PTHR35005:SF1">
    <property type="entry name" value="2-AMINO-5-FORMYLAMINO-6-RIBOSYLAMINOPYRIMIDIN-4(3H)-ONE 5'-MONOPHOSPHATE DEFORMYLASE"/>
    <property type="match status" value="1"/>
</dbReference>
<dbReference type="Pfam" id="PF02633">
    <property type="entry name" value="Creatininase"/>
    <property type="match status" value="1"/>
</dbReference>
<keyword evidence="3" id="KW-0378">Hydrolase</keyword>
<evidence type="ECO:0000256" key="1">
    <source>
        <dbReference type="ARBA" id="ARBA00001947"/>
    </source>
</evidence>
<organism evidence="5 6">
    <name type="scientific">Haloglomus irregulare</name>
    <dbReference type="NCBI Taxonomy" id="2234134"/>
    <lineage>
        <taxon>Archaea</taxon>
        <taxon>Methanobacteriati</taxon>
        <taxon>Methanobacteriota</taxon>
        <taxon>Stenosarchaea group</taxon>
        <taxon>Halobacteria</taxon>
        <taxon>Halobacteriales</taxon>
        <taxon>Natronomonadaceae</taxon>
        <taxon>Haloglomus</taxon>
    </lineage>
</organism>
<comment type="caution">
    <text evidence="5">The sequence shown here is derived from an EMBL/GenBank/DDBJ whole genome shotgun (WGS) entry which is preliminary data.</text>
</comment>
<accession>A0A554MXE3</accession>
<dbReference type="InterPro" id="IPR024087">
    <property type="entry name" value="Creatininase-like_sf"/>
</dbReference>
<dbReference type="InParanoid" id="A0A554MXE3"/>
<dbReference type="RefSeq" id="WP_144262788.1">
    <property type="nucleotide sequence ID" value="NZ_QMDX01000010.1"/>
</dbReference>
<proteinExistence type="predicted"/>
<dbReference type="GO" id="GO:0016811">
    <property type="term" value="F:hydrolase activity, acting on carbon-nitrogen (but not peptide) bonds, in linear amides"/>
    <property type="evidence" value="ECO:0007669"/>
    <property type="project" value="TreeGrafter"/>
</dbReference>
<evidence type="ECO:0000256" key="2">
    <source>
        <dbReference type="ARBA" id="ARBA00022723"/>
    </source>
</evidence>
<protein>
    <submittedName>
        <fullName evidence="5">Creatininase family protein</fullName>
    </submittedName>
</protein>
<dbReference type="OrthoDB" id="46121at2157"/>
<dbReference type="SUPFAM" id="SSF102215">
    <property type="entry name" value="Creatininase"/>
    <property type="match status" value="1"/>
</dbReference>